<evidence type="ECO:0000256" key="2">
    <source>
        <dbReference type="ARBA" id="ARBA00005142"/>
    </source>
</evidence>
<keyword evidence="4 9" id="KW-0378">Hydrolase</keyword>
<sequence length="194" mass="21340">MSCFFFKTPGILAARNNVMLKFSCLPLFIPSALYSASAHEETTTLKKMPAEVSKHLRFVKLTPNAFPPCKGSDKAAGFDLKSAYNCVIPPRSKAMVKTDLQIMLPEGCYGRIAPRSGLTWKNGIDVGAGVVDEDYRGDIRVILFNHSDEPFSVQPGDRIAQLICERIFYPELQEVQELNETTRGSGGFGSTGNN</sequence>
<keyword evidence="5 9" id="KW-0460">Magnesium</keyword>
<dbReference type="UniPathway" id="UPA00610">
    <property type="reaction ID" value="UER00666"/>
</dbReference>
<dbReference type="GO" id="GO:0046081">
    <property type="term" value="P:dUTP catabolic process"/>
    <property type="evidence" value="ECO:0007669"/>
    <property type="project" value="UniProtKB-UniRule"/>
</dbReference>
<comment type="catalytic activity">
    <reaction evidence="7 9">
        <text>dUTP + H2O = dUMP + diphosphate + H(+)</text>
        <dbReference type="Rhea" id="RHEA:10248"/>
        <dbReference type="ChEBI" id="CHEBI:15377"/>
        <dbReference type="ChEBI" id="CHEBI:15378"/>
        <dbReference type="ChEBI" id="CHEBI:33019"/>
        <dbReference type="ChEBI" id="CHEBI:61555"/>
        <dbReference type="ChEBI" id="CHEBI:246422"/>
        <dbReference type="EC" id="3.6.1.23"/>
    </reaction>
</comment>
<keyword evidence="9" id="KW-0479">Metal-binding</keyword>
<dbReference type="InterPro" id="IPR008181">
    <property type="entry name" value="dUTPase"/>
</dbReference>
<organism evidence="11">
    <name type="scientific">Graphocephala atropunctata</name>
    <dbReference type="NCBI Taxonomy" id="36148"/>
    <lineage>
        <taxon>Eukaryota</taxon>
        <taxon>Metazoa</taxon>
        <taxon>Ecdysozoa</taxon>
        <taxon>Arthropoda</taxon>
        <taxon>Hexapoda</taxon>
        <taxon>Insecta</taxon>
        <taxon>Pterygota</taxon>
        <taxon>Neoptera</taxon>
        <taxon>Paraneoptera</taxon>
        <taxon>Hemiptera</taxon>
        <taxon>Auchenorrhyncha</taxon>
        <taxon>Membracoidea</taxon>
        <taxon>Cicadellidae</taxon>
        <taxon>Cicadellinae</taxon>
        <taxon>Cicadellini</taxon>
        <taxon>Graphocephala</taxon>
    </lineage>
</organism>
<feature type="domain" description="dUTPase-like" evidence="10">
    <location>
        <begin position="68"/>
        <end position="192"/>
    </location>
</feature>
<evidence type="ECO:0000256" key="9">
    <source>
        <dbReference type="RuleBase" id="RU367024"/>
    </source>
</evidence>
<dbReference type="GO" id="GO:0006226">
    <property type="term" value="P:dUMP biosynthetic process"/>
    <property type="evidence" value="ECO:0007669"/>
    <property type="project" value="UniProtKB-UniRule"/>
</dbReference>
<accession>A0A1B6L814</accession>
<dbReference type="EMBL" id="GEBQ01020120">
    <property type="protein sequence ID" value="JAT19857.1"/>
    <property type="molecule type" value="Transcribed_RNA"/>
</dbReference>
<dbReference type="PANTHER" id="PTHR11241">
    <property type="entry name" value="DEOXYURIDINE 5'-TRIPHOSPHATE NUCLEOTIDOHYDROLASE"/>
    <property type="match status" value="1"/>
</dbReference>
<dbReference type="Gene3D" id="2.70.40.10">
    <property type="match status" value="1"/>
</dbReference>
<comment type="similarity">
    <text evidence="3 9">Belongs to the dUTPase family.</text>
</comment>
<evidence type="ECO:0000256" key="4">
    <source>
        <dbReference type="ARBA" id="ARBA00022801"/>
    </source>
</evidence>
<evidence type="ECO:0000259" key="10">
    <source>
        <dbReference type="Pfam" id="PF00692"/>
    </source>
</evidence>
<dbReference type="AlphaFoldDB" id="A0A1B6L814"/>
<comment type="cofactor">
    <cofactor evidence="1 9">
        <name>Mg(2+)</name>
        <dbReference type="ChEBI" id="CHEBI:18420"/>
    </cofactor>
</comment>
<evidence type="ECO:0000313" key="11">
    <source>
        <dbReference type="EMBL" id="JAT19857.1"/>
    </source>
</evidence>
<dbReference type="NCBIfam" id="NF001862">
    <property type="entry name" value="PRK00601.1"/>
    <property type="match status" value="1"/>
</dbReference>
<comment type="pathway">
    <text evidence="2 9">Pyrimidine metabolism; dUMP biosynthesis; dUMP from dCTP (dUTP route): step 2/2.</text>
</comment>
<dbReference type="InterPro" id="IPR029054">
    <property type="entry name" value="dUTPase-like"/>
</dbReference>
<keyword evidence="6 9" id="KW-0546">Nucleotide metabolism</keyword>
<evidence type="ECO:0000256" key="3">
    <source>
        <dbReference type="ARBA" id="ARBA00006581"/>
    </source>
</evidence>
<evidence type="ECO:0000256" key="5">
    <source>
        <dbReference type="ARBA" id="ARBA00022842"/>
    </source>
</evidence>
<name>A0A1B6L814_9HEMI</name>
<dbReference type="PANTHER" id="PTHR11241:SF0">
    <property type="entry name" value="DEOXYURIDINE 5'-TRIPHOSPHATE NUCLEOTIDOHYDROLASE"/>
    <property type="match status" value="1"/>
</dbReference>
<dbReference type="SUPFAM" id="SSF51283">
    <property type="entry name" value="dUTPase-like"/>
    <property type="match status" value="1"/>
</dbReference>
<dbReference type="CDD" id="cd07557">
    <property type="entry name" value="trimeric_dUTPase"/>
    <property type="match status" value="1"/>
</dbReference>
<gene>
    <name evidence="11" type="ORF">g.15189</name>
</gene>
<dbReference type="FunFam" id="2.70.40.10:FF:000004">
    <property type="entry name" value="Deoxyuridine triphosphatase"/>
    <property type="match status" value="1"/>
</dbReference>
<dbReference type="GO" id="GO:0004170">
    <property type="term" value="F:dUTP diphosphatase activity"/>
    <property type="evidence" value="ECO:0007669"/>
    <property type="project" value="UniProtKB-UniRule"/>
</dbReference>
<dbReference type="GO" id="GO:0000287">
    <property type="term" value="F:magnesium ion binding"/>
    <property type="evidence" value="ECO:0007669"/>
    <property type="project" value="UniProtKB-UniRule"/>
</dbReference>
<evidence type="ECO:0000256" key="7">
    <source>
        <dbReference type="ARBA" id="ARBA00047686"/>
    </source>
</evidence>
<evidence type="ECO:0000256" key="6">
    <source>
        <dbReference type="ARBA" id="ARBA00023080"/>
    </source>
</evidence>
<dbReference type="InterPro" id="IPR033704">
    <property type="entry name" value="dUTPase_trimeric"/>
</dbReference>
<evidence type="ECO:0000256" key="8">
    <source>
        <dbReference type="ARBA" id="ARBA00057946"/>
    </source>
</evidence>
<reference evidence="11" key="1">
    <citation type="submission" date="2015-11" db="EMBL/GenBank/DDBJ databases">
        <title>De novo transcriptome assembly of four potential Pierce s Disease insect vectors from Arizona vineyards.</title>
        <authorList>
            <person name="Tassone E.E."/>
        </authorList>
    </citation>
    <scope>NUCLEOTIDE SEQUENCE</scope>
</reference>
<comment type="function">
    <text evidence="8">Catalyzes the cleavage of 2'-deoxyuridine 5'-triphosphate (dUTP) into 2'-deoxyuridine 5'-monophosphate (dUMP) and inorganic pyrophosphate and through its action efficiently prevents uracil misincorporation into DNA and at the same time provides dUMP, the substrate for de novo thymidylate biosynthesis. Inhibits peroxisome proliferator-activated receptor (PPAR) activity by binding of its N-terminal to PPAR, preventing the latter's dimerization with retinoid X receptor. Essential for embryonic development.</text>
</comment>
<evidence type="ECO:0000256" key="1">
    <source>
        <dbReference type="ARBA" id="ARBA00001946"/>
    </source>
</evidence>
<dbReference type="Pfam" id="PF00692">
    <property type="entry name" value="dUTPase"/>
    <property type="match status" value="1"/>
</dbReference>
<comment type="function">
    <text evidence="9">Involved in nucleotide metabolism via production of dUMP, the immediate precursor of thymidine nucleotides, and decreases the intracellular concentration of dUTP so that uracil cannot be incorporated into DNA.</text>
</comment>
<dbReference type="InterPro" id="IPR036157">
    <property type="entry name" value="dUTPase-like_sf"/>
</dbReference>
<dbReference type="NCBIfam" id="TIGR00576">
    <property type="entry name" value="dut"/>
    <property type="match status" value="1"/>
</dbReference>
<proteinExistence type="inferred from homology"/>
<dbReference type="EC" id="3.6.1.23" evidence="9"/>
<protein>
    <recommendedName>
        <fullName evidence="9">Deoxyuridine 5'-triphosphate nucleotidohydrolase</fullName>
        <shortName evidence="9">dUTPase</shortName>
        <ecNumber evidence="9">3.6.1.23</ecNumber>
    </recommendedName>
    <alternativeName>
        <fullName evidence="9">dUTP pyrophosphatase</fullName>
    </alternativeName>
</protein>